<dbReference type="Gene3D" id="3.40.50.1390">
    <property type="entry name" value="Resolvase, N-terminal catalytic domain"/>
    <property type="match status" value="1"/>
</dbReference>
<dbReference type="SMART" id="SM00857">
    <property type="entry name" value="Resolvase"/>
    <property type="match status" value="1"/>
</dbReference>
<dbReference type="SUPFAM" id="SSF53041">
    <property type="entry name" value="Resolvase-like"/>
    <property type="match status" value="1"/>
</dbReference>
<gene>
    <name evidence="3" type="ORF">CWI83_08760</name>
</gene>
<dbReference type="PANTHER" id="PTHR30461:SF26">
    <property type="entry name" value="RESOLVASE HOMOLOG YNEB"/>
    <property type="match status" value="1"/>
</dbReference>
<evidence type="ECO:0000256" key="1">
    <source>
        <dbReference type="ARBA" id="ARBA00009913"/>
    </source>
</evidence>
<keyword evidence="4" id="KW-1185">Reference proteome</keyword>
<accession>A0A432ZEU2</accession>
<dbReference type="CDD" id="cd03768">
    <property type="entry name" value="SR_ResInv"/>
    <property type="match status" value="1"/>
</dbReference>
<dbReference type="GO" id="GO:0003677">
    <property type="term" value="F:DNA binding"/>
    <property type="evidence" value="ECO:0007669"/>
    <property type="project" value="InterPro"/>
</dbReference>
<dbReference type="Proteomes" id="UP000288279">
    <property type="component" value="Unassembled WGS sequence"/>
</dbReference>
<comment type="caution">
    <text evidence="3">The sequence shown here is derived from an EMBL/GenBank/DDBJ whole genome shotgun (WGS) entry which is preliminary data.</text>
</comment>
<dbReference type="InterPro" id="IPR006120">
    <property type="entry name" value="Resolvase_HTH_dom"/>
</dbReference>
<dbReference type="InterPro" id="IPR006119">
    <property type="entry name" value="Resolv_N"/>
</dbReference>
<dbReference type="EMBL" id="PIQG01000004">
    <property type="protein sequence ID" value="RUO76441.1"/>
    <property type="molecule type" value="Genomic_DNA"/>
</dbReference>
<organism evidence="3 4">
    <name type="scientific">Pseudidiomarina taiwanensis</name>
    <dbReference type="NCBI Taxonomy" id="337250"/>
    <lineage>
        <taxon>Bacteria</taxon>
        <taxon>Pseudomonadati</taxon>
        <taxon>Pseudomonadota</taxon>
        <taxon>Gammaproteobacteria</taxon>
        <taxon>Alteromonadales</taxon>
        <taxon>Idiomarinaceae</taxon>
        <taxon>Pseudidiomarina</taxon>
    </lineage>
</organism>
<comment type="similarity">
    <text evidence="1">Belongs to the site-specific recombinase resolvase family.</text>
</comment>
<protein>
    <submittedName>
        <fullName evidence="3">Resolvase</fullName>
    </submittedName>
</protein>
<dbReference type="PROSITE" id="PS51736">
    <property type="entry name" value="RECOMBINASES_3"/>
    <property type="match status" value="1"/>
</dbReference>
<proteinExistence type="inferred from homology"/>
<evidence type="ECO:0000313" key="3">
    <source>
        <dbReference type="EMBL" id="RUO76441.1"/>
    </source>
</evidence>
<evidence type="ECO:0000313" key="4">
    <source>
        <dbReference type="Proteomes" id="UP000288279"/>
    </source>
</evidence>
<dbReference type="InterPro" id="IPR050639">
    <property type="entry name" value="SSR_resolvase"/>
</dbReference>
<dbReference type="OrthoDB" id="9797501at2"/>
<dbReference type="GO" id="GO:0000150">
    <property type="term" value="F:DNA strand exchange activity"/>
    <property type="evidence" value="ECO:0007669"/>
    <property type="project" value="InterPro"/>
</dbReference>
<dbReference type="AlphaFoldDB" id="A0A432ZEU2"/>
<reference evidence="3 4" key="1">
    <citation type="journal article" date="2011" name="Front. Microbiol.">
        <title>Genomic signatures of strain selection and enhancement in Bacillus atrophaeus var. globigii, a historical biowarfare simulant.</title>
        <authorList>
            <person name="Gibbons H.S."/>
            <person name="Broomall S.M."/>
            <person name="McNew L.A."/>
            <person name="Daligault H."/>
            <person name="Chapman C."/>
            <person name="Bruce D."/>
            <person name="Karavis M."/>
            <person name="Krepps M."/>
            <person name="McGregor P.A."/>
            <person name="Hong C."/>
            <person name="Park K.H."/>
            <person name="Akmal A."/>
            <person name="Feldman A."/>
            <person name="Lin J.S."/>
            <person name="Chang W.E."/>
            <person name="Higgs B.W."/>
            <person name="Demirev P."/>
            <person name="Lindquist J."/>
            <person name="Liem A."/>
            <person name="Fochler E."/>
            <person name="Read T.D."/>
            <person name="Tapia R."/>
            <person name="Johnson S."/>
            <person name="Bishop-Lilly K.A."/>
            <person name="Detter C."/>
            <person name="Han C."/>
            <person name="Sozhamannan S."/>
            <person name="Rosenzweig C.N."/>
            <person name="Skowronski E.W."/>
        </authorList>
    </citation>
    <scope>NUCLEOTIDE SEQUENCE [LARGE SCALE GENOMIC DNA]</scope>
    <source>
        <strain evidence="3 4">PIT1</strain>
    </source>
</reference>
<evidence type="ECO:0000259" key="2">
    <source>
        <dbReference type="PROSITE" id="PS51736"/>
    </source>
</evidence>
<sequence>MTGQKIAYKRVSTVSQNIDRQLDGMTFDKEFVDYVSGSTKERKQLELLLEHIREGDEVFIHDISRCARNLQHLLEIVREITGKKVKLHFIKENLTFTGDKTNPIEELLLSLLGSVYQFERSMMLERQREGIAKAKLKGKFKGRKPTVNREEILKLLAEGHSMRKVASMTGRSLSTVTRVKASAEQKSS</sequence>
<dbReference type="RefSeq" id="WP_126828169.1">
    <property type="nucleotide sequence ID" value="NZ_PIQG01000004.1"/>
</dbReference>
<dbReference type="PANTHER" id="PTHR30461">
    <property type="entry name" value="DNA-INVERTASE FROM LAMBDOID PROPHAGE"/>
    <property type="match status" value="1"/>
</dbReference>
<name>A0A432ZEU2_9GAMM</name>
<feature type="domain" description="Resolvase/invertase-type recombinase catalytic" evidence="2">
    <location>
        <begin position="4"/>
        <end position="138"/>
    </location>
</feature>
<dbReference type="Pfam" id="PF00239">
    <property type="entry name" value="Resolvase"/>
    <property type="match status" value="1"/>
</dbReference>
<dbReference type="InterPro" id="IPR036162">
    <property type="entry name" value="Resolvase-like_N_sf"/>
</dbReference>
<dbReference type="Gene3D" id="1.10.10.60">
    <property type="entry name" value="Homeodomain-like"/>
    <property type="match status" value="1"/>
</dbReference>
<dbReference type="Pfam" id="PF02796">
    <property type="entry name" value="HTH_7"/>
    <property type="match status" value="1"/>
</dbReference>